<organism evidence="1 2">
    <name type="scientific">Suillus subaureus</name>
    <dbReference type="NCBI Taxonomy" id="48587"/>
    <lineage>
        <taxon>Eukaryota</taxon>
        <taxon>Fungi</taxon>
        <taxon>Dikarya</taxon>
        <taxon>Basidiomycota</taxon>
        <taxon>Agaricomycotina</taxon>
        <taxon>Agaricomycetes</taxon>
        <taxon>Agaricomycetidae</taxon>
        <taxon>Boletales</taxon>
        <taxon>Suillineae</taxon>
        <taxon>Suillaceae</taxon>
        <taxon>Suillus</taxon>
    </lineage>
</organism>
<sequence>MRNRLADLWTYCLKRVTSTCKFIYWSGNTIDGSKVQTTLGEGSWVPTVNSFVEKLGPLGFDTFRMLVVDFMHKCELGTWKALFIHLIRLLHVIPSGDHLVATLNNRFRCVLSYGNGVICKFANNTSEMKRLAVRDFEDILQVHFVGQIAVMHN</sequence>
<protein>
    <submittedName>
        <fullName evidence="1">Uncharacterized protein</fullName>
    </submittedName>
</protein>
<gene>
    <name evidence="1" type="ORF">BJ212DRAFT_1281735</name>
</gene>
<dbReference type="OrthoDB" id="3208495at2759"/>
<evidence type="ECO:0000313" key="1">
    <source>
        <dbReference type="EMBL" id="KAG1807650.1"/>
    </source>
</evidence>
<dbReference type="RefSeq" id="XP_041188184.1">
    <property type="nucleotide sequence ID" value="XM_041331636.1"/>
</dbReference>
<reference evidence="1" key="1">
    <citation type="journal article" date="2020" name="New Phytol.">
        <title>Comparative genomics reveals dynamic genome evolution in host specialist ectomycorrhizal fungi.</title>
        <authorList>
            <person name="Lofgren L.A."/>
            <person name="Nguyen N.H."/>
            <person name="Vilgalys R."/>
            <person name="Ruytinx J."/>
            <person name="Liao H.L."/>
            <person name="Branco S."/>
            <person name="Kuo A."/>
            <person name="LaButti K."/>
            <person name="Lipzen A."/>
            <person name="Andreopoulos W."/>
            <person name="Pangilinan J."/>
            <person name="Riley R."/>
            <person name="Hundley H."/>
            <person name="Na H."/>
            <person name="Barry K."/>
            <person name="Grigoriev I.V."/>
            <person name="Stajich J.E."/>
            <person name="Kennedy P.G."/>
        </authorList>
    </citation>
    <scope>NUCLEOTIDE SEQUENCE</scope>
    <source>
        <strain evidence="1">MN1</strain>
    </source>
</reference>
<dbReference type="Proteomes" id="UP000807769">
    <property type="component" value="Unassembled WGS sequence"/>
</dbReference>
<evidence type="ECO:0000313" key="2">
    <source>
        <dbReference type="Proteomes" id="UP000807769"/>
    </source>
</evidence>
<dbReference type="EMBL" id="JABBWG010000042">
    <property type="protein sequence ID" value="KAG1807650.1"/>
    <property type="molecule type" value="Genomic_DNA"/>
</dbReference>
<dbReference type="AlphaFoldDB" id="A0A9P7J7X2"/>
<keyword evidence="2" id="KW-1185">Reference proteome</keyword>
<comment type="caution">
    <text evidence="1">The sequence shown here is derived from an EMBL/GenBank/DDBJ whole genome shotgun (WGS) entry which is preliminary data.</text>
</comment>
<proteinExistence type="predicted"/>
<dbReference type="GeneID" id="64625653"/>
<name>A0A9P7J7X2_9AGAM</name>
<accession>A0A9P7J7X2</accession>